<feature type="region of interest" description="Disordered" evidence="4">
    <location>
        <begin position="638"/>
        <end position="668"/>
    </location>
</feature>
<evidence type="ECO:0000256" key="1">
    <source>
        <dbReference type="ARBA" id="ARBA00004613"/>
    </source>
</evidence>
<dbReference type="SUPFAM" id="SSF57603">
    <property type="entry name" value="FnI-like domain"/>
    <property type="match status" value="3"/>
</dbReference>
<feature type="domain" description="VWFC" evidence="5">
    <location>
        <begin position="266"/>
        <end position="330"/>
    </location>
</feature>
<comment type="subcellular location">
    <subcellularLocation>
        <location evidence="1">Secreted</location>
    </subcellularLocation>
</comment>
<dbReference type="SMART" id="SM00214">
    <property type="entry name" value="VWC"/>
    <property type="match status" value="2"/>
</dbReference>
<dbReference type="PANTHER" id="PTHR46698">
    <property type="entry name" value="CROSSVEINLESS 2"/>
    <property type="match status" value="1"/>
</dbReference>
<keyword evidence="2" id="KW-0964">Secreted</keyword>
<dbReference type="Gene3D" id="6.20.200.20">
    <property type="match status" value="1"/>
</dbReference>
<dbReference type="InterPro" id="IPR001007">
    <property type="entry name" value="VWF_dom"/>
</dbReference>
<evidence type="ECO:0000256" key="2">
    <source>
        <dbReference type="ARBA" id="ARBA00022525"/>
    </source>
</evidence>
<evidence type="ECO:0000313" key="7">
    <source>
        <dbReference type="Proteomes" id="UP001307889"/>
    </source>
</evidence>
<accession>A0ABN7AYR7</accession>
<evidence type="ECO:0000256" key="3">
    <source>
        <dbReference type="ARBA" id="ARBA00022729"/>
    </source>
</evidence>
<dbReference type="Gene3D" id="2.10.70.10">
    <property type="entry name" value="Complement Module, domain 1"/>
    <property type="match status" value="1"/>
</dbReference>
<gene>
    <name evidence="6" type="ORF">NTJ_08471</name>
</gene>
<evidence type="ECO:0000313" key="6">
    <source>
        <dbReference type="EMBL" id="BES95662.1"/>
    </source>
</evidence>
<keyword evidence="7" id="KW-1185">Reference proteome</keyword>
<evidence type="ECO:0000256" key="4">
    <source>
        <dbReference type="SAM" id="MobiDB-lite"/>
    </source>
</evidence>
<dbReference type="PANTHER" id="PTHR46698:SF3">
    <property type="entry name" value="TENECTIN ISOFORM 1-RELATED"/>
    <property type="match status" value="1"/>
</dbReference>
<reference evidence="6 7" key="1">
    <citation type="submission" date="2023-09" db="EMBL/GenBank/DDBJ databases">
        <title>Nesidiocoris tenuis whole genome shotgun sequence.</title>
        <authorList>
            <person name="Shibata T."/>
            <person name="Shimoda M."/>
            <person name="Kobayashi T."/>
            <person name="Uehara T."/>
        </authorList>
    </citation>
    <scope>NUCLEOTIDE SEQUENCE [LARGE SCALE GENOMIC DNA]</scope>
    <source>
        <strain evidence="6 7">Japan</strain>
    </source>
</reference>
<proteinExistence type="predicted"/>
<dbReference type="PROSITE" id="PS50184">
    <property type="entry name" value="VWFC_2"/>
    <property type="match status" value="1"/>
</dbReference>
<dbReference type="EMBL" id="AP028914">
    <property type="protein sequence ID" value="BES95662.1"/>
    <property type="molecule type" value="Genomic_DNA"/>
</dbReference>
<name>A0ABN7AYR7_9HEMI</name>
<evidence type="ECO:0000259" key="5">
    <source>
        <dbReference type="PROSITE" id="PS50184"/>
    </source>
</evidence>
<dbReference type="Proteomes" id="UP001307889">
    <property type="component" value="Chromosome 6"/>
</dbReference>
<feature type="compositionally biased region" description="Low complexity" evidence="4">
    <location>
        <begin position="639"/>
        <end position="649"/>
    </location>
</feature>
<dbReference type="InterPro" id="IPR052424">
    <property type="entry name" value="Kielin_Chordin-BMP_Reg"/>
</dbReference>
<protein>
    <submittedName>
        <fullName evidence="6">VWC</fullName>
    </submittedName>
</protein>
<feature type="compositionally biased region" description="Polar residues" evidence="4">
    <location>
        <begin position="650"/>
        <end position="668"/>
    </location>
</feature>
<organism evidence="6 7">
    <name type="scientific">Nesidiocoris tenuis</name>
    <dbReference type="NCBI Taxonomy" id="355587"/>
    <lineage>
        <taxon>Eukaryota</taxon>
        <taxon>Metazoa</taxon>
        <taxon>Ecdysozoa</taxon>
        <taxon>Arthropoda</taxon>
        <taxon>Hexapoda</taxon>
        <taxon>Insecta</taxon>
        <taxon>Pterygota</taxon>
        <taxon>Neoptera</taxon>
        <taxon>Paraneoptera</taxon>
        <taxon>Hemiptera</taxon>
        <taxon>Heteroptera</taxon>
        <taxon>Panheteroptera</taxon>
        <taxon>Cimicomorpha</taxon>
        <taxon>Miridae</taxon>
        <taxon>Dicyphina</taxon>
        <taxon>Nesidiocoris</taxon>
    </lineage>
</organism>
<keyword evidence="3" id="KW-0732">Signal</keyword>
<sequence length="846" mass="91481">MRLFFAGEREDPSVCRLQGFGWSFVGLEVQPPPRQAARSGRSPDCMPGAWAPLMGSSVSRTFDRMWARGPFLSVLVFISARLLADAAPRNSKTCNVGGKTLSFGERLKTADPCLECQCGNGGQLNCRLRVCPKLPRPPPPPCLLLQRPASCCPSMHCPQEGNPNEQARSNLAPKFPMMNQEGCFANGTVYGDGSAMVTSTLCEYCYCIRGHQHCVRPKCLLSVPGCEPEYAPHSCCPTKYVCSNSSTDTYGTKLSSTTSAPKKRPGSCTVGGQTFPEGERVTNAEKLCHICYCVKGKVLCDPVVCDETPPPNCSPVLSASHCCPLSYNCSTYEETTIASSALEMEAKEVDDGELTTLMGTTASVTLTTITADTEIATSPMPTTMMMSTFAETTVTTSRPPADSEERFAGSEIDSTETTTMLDDGTTTSLLLEVRNGAGKVKVTPDVIEALINRTLAKDQDYEYDYNEPSLPPSLPNLKIIPFVAADAVLHQNEEDPLYAESNLKTSQFPDILKPTAAVFEAPASNFFSPPVETEGGFVPKDPSLFDNLFLSGIKPDHILPPVTEPTRMAQTEGDTLKMTLPPHLRDSVTPTSYIPDSMSNLPAITVADGVVTPNPFKDVIKTEPPPDLKDIMKDKPIHTTTSTTAPSTSMKFPNVSTTNSAESNGSAVEHFGQTTTQISTRVKSDTPKVQENSTDYDYGESFSFGSVLDLLFSGGSTEKPKSTSQKQKPAVVATTSALDLLEQTYNAESNSIVHKEAQDRSDVNISDPTDELNAVNNIFAPEQEPNKHSPNHKATLENSLSGLLKLAGCNIYGRIYRVGKIIDELSNPCLECLCTELGVQCRKLDC</sequence>